<evidence type="ECO:0000259" key="1">
    <source>
        <dbReference type="Pfam" id="PF23136"/>
    </source>
</evidence>
<dbReference type="InterPro" id="IPR049916">
    <property type="entry name" value="WDR72-like"/>
</dbReference>
<dbReference type="InterPro" id="IPR036322">
    <property type="entry name" value="WD40_repeat_dom_sf"/>
</dbReference>
<dbReference type="SUPFAM" id="SSF50978">
    <property type="entry name" value="WD40 repeat-like"/>
    <property type="match status" value="1"/>
</dbReference>
<keyword evidence="3" id="KW-1185">Reference proteome</keyword>
<dbReference type="InterPro" id="IPR015943">
    <property type="entry name" value="WD40/YVTN_repeat-like_dom_sf"/>
</dbReference>
<sequence>MQLFFILCADSYDLTVLRRESQDSRLKSETFTLFLVNDNDALHEGDIESNMYVHEWDGVCALAVVYPDSISFSSWDDTTMRSIAAVKNELAASFGPAFWKRTDEGCRLYVPRSDAHCLFYDIVMNFDTSTIREVVLSGQVALPSGVFCRVGRAKGGRFLCWRTSTPLARNTALLQSATDESYFEALETNGARKSSALSTSAAVLLLEVVPIRKSYGIVCLFSNGECHLSLYGQRGTVCIAHEEHPHDATSCVAYEARENAYACALGFDDGGIRVFVDGQMQSWVRVAHCGAVDKLLWLPKMNEADDTLFVSISIEMGTVCFHAGENAAVSQIMSSPSRPLASCLLDRDLEYMVLFSGTSGNLWHIPTCRLERAFRSQQCALDRHFDNLLEYHWASATKVLKFVFAGGQHYAVSVNVDLLVSMLDAGQLQPSHEYISALSLILRCLGESCSAVVPTMDDFGEALDDVGLFVASVQTREFVWCAIVMLCELMRRSSDATSAAAMLTTIQSLSTKLLNYDTHDSRQLADVVQQFLSRFYTLSRSTPAPFQYALRMLISKSTVESIRSVMRLLKARSAAAAASQTMESRVPAKGDAQQREQTLSALLIVSSVAAQRTDYDIKDDTDLCCYLHDVIAETLRSQLAAFQDDYRLLTPALLLGLSEGYAVVRAVGGGEEFQTFVNALVKEAFSGKNDESKQATLAALERLVSHDPHEFLSTTIAPTFQSHASYQPYIVVFLAHLIKNFPYESYCAFGAIADICMGGLSGSSARTKDELSILNVSVSQLLRLALSSLPNVSLQPTQSHLAVGRRDGKVVVYNVKTATLVSSFQAHQDPVLGVAYSGNITTLDIATISEPMNEIKIWRSANLSSSIVSFFSGSSGTSFKLVSSVEVPAADLSVADASLLINYFHLSWLSPQCLEFSSPVHEKIQVSLP</sequence>
<gene>
    <name evidence="2" type="ORF">ABL78_7977</name>
</gene>
<dbReference type="AlphaFoldDB" id="A0A0N1PBY6"/>
<evidence type="ECO:0000313" key="2">
    <source>
        <dbReference type="EMBL" id="KPI83004.1"/>
    </source>
</evidence>
<dbReference type="OrthoDB" id="338622at2759"/>
<reference evidence="2 3" key="1">
    <citation type="journal article" date="2015" name="PLoS Pathog.">
        <title>Leptomonas seymouri: Adaptations to the Dixenous Life Cycle Analyzed by Genome Sequencing, Transcriptome Profiling and Co-infection with Leishmania donovani.</title>
        <authorList>
            <person name="Kraeva N."/>
            <person name="Butenko A."/>
            <person name="Hlavacova J."/>
            <person name="Kostygov A."/>
            <person name="Myskova J."/>
            <person name="Grybchuk D."/>
            <person name="Lestinova T."/>
            <person name="Votypka J."/>
            <person name="Volf P."/>
            <person name="Opperdoes F."/>
            <person name="Flegontov P."/>
            <person name="Lukes J."/>
            <person name="Yurchenko V."/>
        </authorList>
    </citation>
    <scope>NUCLEOTIDE SEQUENCE [LARGE SCALE GENOMIC DNA]</scope>
    <source>
        <strain evidence="2 3">ATCC 30220</strain>
    </source>
</reference>
<proteinExistence type="predicted"/>
<evidence type="ECO:0000313" key="3">
    <source>
        <dbReference type="Proteomes" id="UP000038009"/>
    </source>
</evidence>
<name>A0A0N1PBY6_LEPSE</name>
<accession>A0A0N1PBY6</accession>
<protein>
    <recommendedName>
        <fullName evidence="1">DUF7051 domain-containing protein</fullName>
    </recommendedName>
</protein>
<dbReference type="EMBL" id="LJSK01000461">
    <property type="protein sequence ID" value="KPI83004.1"/>
    <property type="molecule type" value="Genomic_DNA"/>
</dbReference>
<dbReference type="Pfam" id="PF23136">
    <property type="entry name" value="DUF7051"/>
    <property type="match status" value="1"/>
</dbReference>
<dbReference type="PANTHER" id="PTHR44099:SF4">
    <property type="entry name" value="RABCONNECTIN-3B, ISOFORM A"/>
    <property type="match status" value="1"/>
</dbReference>
<dbReference type="OMA" id="FSNGECH"/>
<feature type="domain" description="DUF7051" evidence="1">
    <location>
        <begin position="652"/>
        <end position="785"/>
    </location>
</feature>
<dbReference type="VEuPathDB" id="TriTrypDB:Lsey_0461_0030"/>
<dbReference type="Proteomes" id="UP000038009">
    <property type="component" value="Unassembled WGS sequence"/>
</dbReference>
<dbReference type="GO" id="GO:0005737">
    <property type="term" value="C:cytoplasm"/>
    <property type="evidence" value="ECO:0007669"/>
    <property type="project" value="TreeGrafter"/>
</dbReference>
<dbReference type="Gene3D" id="2.130.10.10">
    <property type="entry name" value="YVTN repeat-like/Quinoprotein amine dehydrogenase"/>
    <property type="match status" value="1"/>
</dbReference>
<comment type="caution">
    <text evidence="2">The sequence shown here is derived from an EMBL/GenBank/DDBJ whole genome shotgun (WGS) entry which is preliminary data.</text>
</comment>
<dbReference type="InterPro" id="IPR055479">
    <property type="entry name" value="DUF7051"/>
</dbReference>
<organism evidence="2 3">
    <name type="scientific">Leptomonas seymouri</name>
    <dbReference type="NCBI Taxonomy" id="5684"/>
    <lineage>
        <taxon>Eukaryota</taxon>
        <taxon>Discoba</taxon>
        <taxon>Euglenozoa</taxon>
        <taxon>Kinetoplastea</taxon>
        <taxon>Metakinetoplastina</taxon>
        <taxon>Trypanosomatida</taxon>
        <taxon>Trypanosomatidae</taxon>
        <taxon>Leishmaniinae</taxon>
        <taxon>Leptomonas</taxon>
    </lineage>
</organism>
<dbReference type="PANTHER" id="PTHR44099">
    <property type="entry name" value="RABCONNECTIN-3B, ISOFORM A"/>
    <property type="match status" value="1"/>
</dbReference>